<evidence type="ECO:0000313" key="1">
    <source>
        <dbReference type="EMBL" id="MCD8472844.1"/>
    </source>
</evidence>
<keyword evidence="2" id="KW-1185">Reference proteome</keyword>
<proteinExistence type="predicted"/>
<dbReference type="RefSeq" id="WP_152536652.1">
    <property type="nucleotide sequence ID" value="NZ_CP053627.1"/>
</dbReference>
<comment type="caution">
    <text evidence="1">The sequence shown here is derived from an EMBL/GenBank/DDBJ whole genome shotgun (WGS) entry which is preliminary data.</text>
</comment>
<dbReference type="Proteomes" id="UP001430701">
    <property type="component" value="Unassembled WGS sequence"/>
</dbReference>
<dbReference type="EMBL" id="JAJPPU010000002">
    <property type="protein sequence ID" value="MCD8472844.1"/>
    <property type="molecule type" value="Genomic_DNA"/>
</dbReference>
<accession>A0ABS8TS10</accession>
<organism evidence="1 2">
    <name type="scientific">Xylella taiwanensis</name>
    <dbReference type="NCBI Taxonomy" id="1444770"/>
    <lineage>
        <taxon>Bacteria</taxon>
        <taxon>Pseudomonadati</taxon>
        <taxon>Pseudomonadota</taxon>
        <taxon>Gammaproteobacteria</taxon>
        <taxon>Lysobacterales</taxon>
        <taxon>Lysobacteraceae</taxon>
        <taxon>Xylella</taxon>
    </lineage>
</organism>
<protein>
    <submittedName>
        <fullName evidence="1">Uncharacterized protein</fullName>
    </submittedName>
</protein>
<name>A0ABS8TS10_9GAMM</name>
<dbReference type="GeneID" id="68901991"/>
<evidence type="ECO:0000313" key="2">
    <source>
        <dbReference type="Proteomes" id="UP001430701"/>
    </source>
</evidence>
<reference evidence="1" key="1">
    <citation type="submission" date="2021-11" db="EMBL/GenBank/DDBJ databases">
        <title>Genome sequence of Xylella taiwanensis PLS432.</title>
        <authorList>
            <person name="Weng L.-W."/>
            <person name="Su C.-C."/>
            <person name="Tsai C.-W."/>
            <person name="Kuo C.-H."/>
        </authorList>
    </citation>
    <scope>NUCLEOTIDE SEQUENCE</scope>
    <source>
        <strain evidence="1">PLS432</strain>
    </source>
</reference>
<sequence length="113" mass="12887">MNRVFLSIQNHIAVDAEIIVTHVVAPATRPYFVIRLQELFIARPFGATVEPLGTDVNQVVNGQRVCSQHDRPTFDQVSKSSELHHHERPLHRLLLTKALYRSLRVTRPLLTST</sequence>
<gene>
    <name evidence="1" type="ORF">LPH55_05010</name>
</gene>